<dbReference type="PANTHER" id="PTHR10316:SF10">
    <property type="entry name" value="MEMBRANE-ASSOCIATED GUANYLATE KINASE, WW AND PDZ DOMAIN-CONTAINING PROTEIN 3"/>
    <property type="match status" value="1"/>
</dbReference>
<dbReference type="SMART" id="SM00228">
    <property type="entry name" value="PDZ"/>
    <property type="match status" value="2"/>
</dbReference>
<dbReference type="Gene3D" id="2.30.42.10">
    <property type="match status" value="2"/>
</dbReference>
<dbReference type="PROSITE" id="PS50106">
    <property type="entry name" value="PDZ"/>
    <property type="match status" value="2"/>
</dbReference>
<feature type="region of interest" description="Disordered" evidence="3">
    <location>
        <begin position="34"/>
        <end position="57"/>
    </location>
</feature>
<keyword evidence="2" id="KW-0472">Membrane</keyword>
<gene>
    <name evidence="5" type="ORF">RIMI_LOCUS11710823</name>
</gene>
<keyword evidence="6" id="KW-1185">Reference proteome</keyword>
<evidence type="ECO:0000256" key="2">
    <source>
        <dbReference type="ARBA" id="ARBA00022475"/>
    </source>
</evidence>
<dbReference type="CDD" id="cd06734">
    <property type="entry name" value="PDZ4_MAGI-1_3-like"/>
    <property type="match status" value="1"/>
</dbReference>
<dbReference type="Proteomes" id="UP001176940">
    <property type="component" value="Unassembled WGS sequence"/>
</dbReference>
<dbReference type="PANTHER" id="PTHR10316">
    <property type="entry name" value="MEMBRANE ASSOCIATED GUANYLATE KINASE-RELATED"/>
    <property type="match status" value="1"/>
</dbReference>
<dbReference type="SUPFAM" id="SSF50156">
    <property type="entry name" value="PDZ domain-like"/>
    <property type="match status" value="2"/>
</dbReference>
<protein>
    <recommendedName>
        <fullName evidence="4">PDZ domain-containing protein</fullName>
    </recommendedName>
</protein>
<proteinExistence type="predicted"/>
<accession>A0ABN9LSC8</accession>
<dbReference type="InterPro" id="IPR036034">
    <property type="entry name" value="PDZ_sf"/>
</dbReference>
<comment type="caution">
    <text evidence="5">The sequence shown here is derived from an EMBL/GenBank/DDBJ whole genome shotgun (WGS) entry which is preliminary data.</text>
</comment>
<feature type="domain" description="PDZ" evidence="4">
    <location>
        <begin position="234"/>
        <end position="321"/>
    </location>
</feature>
<organism evidence="5 6">
    <name type="scientific">Ranitomeya imitator</name>
    <name type="common">mimic poison frog</name>
    <dbReference type="NCBI Taxonomy" id="111125"/>
    <lineage>
        <taxon>Eukaryota</taxon>
        <taxon>Metazoa</taxon>
        <taxon>Chordata</taxon>
        <taxon>Craniata</taxon>
        <taxon>Vertebrata</taxon>
        <taxon>Euteleostomi</taxon>
        <taxon>Amphibia</taxon>
        <taxon>Batrachia</taxon>
        <taxon>Anura</taxon>
        <taxon>Neobatrachia</taxon>
        <taxon>Hyloidea</taxon>
        <taxon>Dendrobatidae</taxon>
        <taxon>Dendrobatinae</taxon>
        <taxon>Ranitomeya</taxon>
    </lineage>
</organism>
<name>A0ABN9LSC8_9NEOB</name>
<evidence type="ECO:0000256" key="1">
    <source>
        <dbReference type="ARBA" id="ARBA00004202"/>
    </source>
</evidence>
<reference evidence="5" key="1">
    <citation type="submission" date="2023-07" db="EMBL/GenBank/DDBJ databases">
        <authorList>
            <person name="Stuckert A."/>
        </authorList>
    </citation>
    <scope>NUCLEOTIDE SEQUENCE</scope>
</reference>
<dbReference type="InterPro" id="IPR001478">
    <property type="entry name" value="PDZ"/>
</dbReference>
<sequence>MTDVKVTHLFSFFQKNSHKQELTGSLEAIGTTEALPQPLPFPPNLARSNSPKLDPSEVYKKSKNIFEDKPPNTKDLDVFLRKQESGFGFRVLGGDGPDQAVLVAHQPWDRKLPLAMERSRERGEERQRQRMIYIGAIIPLGAAEKDGRLRAADELICIDGVPVKGKSHKQVLDLMTTAARNGHVLLTVRRQIFFTDKPQEEEDTQNPTPALNGSPRLNRIEMTGVPKPPTEAYDVVLQRKENEGFGFVILTSKNKPPPGVIPHKIGRVIEGSPADRCRKLKVGDRISAVNGQSIVELSHDNIVQLIKDAGNAVTLTVIAEEDFYNGMGIKTLEIRTKVTCYFF</sequence>
<evidence type="ECO:0000313" key="5">
    <source>
        <dbReference type="EMBL" id="CAJ0947515.1"/>
    </source>
</evidence>
<dbReference type="EMBL" id="CAUEEQ010026845">
    <property type="protein sequence ID" value="CAJ0947515.1"/>
    <property type="molecule type" value="Genomic_DNA"/>
</dbReference>
<feature type="region of interest" description="Disordered" evidence="3">
    <location>
        <begin position="197"/>
        <end position="218"/>
    </location>
</feature>
<keyword evidence="2" id="KW-1003">Cell membrane</keyword>
<comment type="subcellular location">
    <subcellularLocation>
        <location evidence="1">Cell membrane</location>
        <topology evidence="1">Peripheral membrane protein</topology>
    </subcellularLocation>
</comment>
<feature type="domain" description="PDZ" evidence="4">
    <location>
        <begin position="77"/>
        <end position="190"/>
    </location>
</feature>
<dbReference type="Pfam" id="PF00595">
    <property type="entry name" value="PDZ"/>
    <property type="match status" value="2"/>
</dbReference>
<evidence type="ECO:0000256" key="3">
    <source>
        <dbReference type="SAM" id="MobiDB-lite"/>
    </source>
</evidence>
<evidence type="ECO:0000313" key="6">
    <source>
        <dbReference type="Proteomes" id="UP001176940"/>
    </source>
</evidence>
<evidence type="ECO:0000259" key="4">
    <source>
        <dbReference type="PROSITE" id="PS50106"/>
    </source>
</evidence>
<dbReference type="CDD" id="cd06733">
    <property type="entry name" value="PDZ3_MAGI-1_3-like"/>
    <property type="match status" value="1"/>
</dbReference>